<gene>
    <name evidence="5" type="ORF">FHW16_005224</name>
</gene>
<evidence type="ECO:0000259" key="4">
    <source>
        <dbReference type="PROSITE" id="PS01124"/>
    </source>
</evidence>
<evidence type="ECO:0000256" key="3">
    <source>
        <dbReference type="ARBA" id="ARBA00023163"/>
    </source>
</evidence>
<evidence type="ECO:0000313" key="5">
    <source>
        <dbReference type="EMBL" id="MBA8881483.1"/>
    </source>
</evidence>
<name>A0A839ELS7_9HYPH</name>
<feature type="domain" description="HTH araC/xylS-type" evidence="4">
    <location>
        <begin position="195"/>
        <end position="293"/>
    </location>
</feature>
<organism evidence="5 6">
    <name type="scientific">Phyllobacterium myrsinacearum</name>
    <dbReference type="NCBI Taxonomy" id="28101"/>
    <lineage>
        <taxon>Bacteria</taxon>
        <taxon>Pseudomonadati</taxon>
        <taxon>Pseudomonadota</taxon>
        <taxon>Alphaproteobacteria</taxon>
        <taxon>Hyphomicrobiales</taxon>
        <taxon>Phyllobacteriaceae</taxon>
        <taxon>Phyllobacterium</taxon>
    </lineage>
</organism>
<dbReference type="GO" id="GO:0043565">
    <property type="term" value="F:sequence-specific DNA binding"/>
    <property type="evidence" value="ECO:0007669"/>
    <property type="project" value="InterPro"/>
</dbReference>
<dbReference type="InterPro" id="IPR050204">
    <property type="entry name" value="AraC_XylS_family_regulators"/>
</dbReference>
<dbReference type="RefSeq" id="WP_246711949.1">
    <property type="nucleotide sequence ID" value="NZ_JACGXN010000014.1"/>
</dbReference>
<protein>
    <submittedName>
        <fullName evidence="5">AraC family transcriptional regulator</fullName>
    </submittedName>
</protein>
<evidence type="ECO:0000256" key="2">
    <source>
        <dbReference type="ARBA" id="ARBA00023125"/>
    </source>
</evidence>
<reference evidence="5 6" key="1">
    <citation type="submission" date="2020-07" db="EMBL/GenBank/DDBJ databases">
        <title>Genomic Encyclopedia of Type Strains, Phase IV (KMG-V): Genome sequencing to study the core and pangenomes of soil and plant-associated prokaryotes.</title>
        <authorList>
            <person name="Whitman W."/>
        </authorList>
    </citation>
    <scope>NUCLEOTIDE SEQUENCE [LARGE SCALE GENOMIC DNA]</scope>
    <source>
        <strain evidence="5 6">AN3</strain>
    </source>
</reference>
<dbReference type="SMART" id="SM00342">
    <property type="entry name" value="HTH_ARAC"/>
    <property type="match status" value="1"/>
</dbReference>
<proteinExistence type="predicted"/>
<dbReference type="SUPFAM" id="SSF46689">
    <property type="entry name" value="Homeodomain-like"/>
    <property type="match status" value="2"/>
</dbReference>
<keyword evidence="3" id="KW-0804">Transcription</keyword>
<keyword evidence="6" id="KW-1185">Reference proteome</keyword>
<dbReference type="GO" id="GO:0003700">
    <property type="term" value="F:DNA-binding transcription factor activity"/>
    <property type="evidence" value="ECO:0007669"/>
    <property type="project" value="InterPro"/>
</dbReference>
<keyword evidence="2" id="KW-0238">DNA-binding</keyword>
<dbReference type="Pfam" id="PF12833">
    <property type="entry name" value="HTH_18"/>
    <property type="match status" value="1"/>
</dbReference>
<accession>A0A839ELS7</accession>
<comment type="caution">
    <text evidence="5">The sequence shown here is derived from an EMBL/GenBank/DDBJ whole genome shotgun (WGS) entry which is preliminary data.</text>
</comment>
<dbReference type="InterPro" id="IPR018060">
    <property type="entry name" value="HTH_AraC"/>
</dbReference>
<dbReference type="AlphaFoldDB" id="A0A839ELS7"/>
<sequence>MYHTVVELDVSNQSGMLSDIPRQIGPRRETSVGGIVNASRAAGSMTFRSNAEFATVILSPVDMEAAFSSDRLQKFQAPIGMLVVNPSNIERTLRWNGLKQNAAIAFRPATYSDLAAAELEGGHWELQPPKFGHIDLWALRLAQVMATEVTRPTQNSLYLDSLLTVFGVHLLRHYSSAKQQMLSPTARRLSVQVSRRVAEYMQQNVSDSIPVNELAKISRMSPSHFIRAFKLTFGMPPHQYLVQIRLQRAERLLLETTLPISDIALQTGFVSQSHLTDTMKRYKQITPAKIRHLR</sequence>
<dbReference type="Proteomes" id="UP000549052">
    <property type="component" value="Unassembled WGS sequence"/>
</dbReference>
<dbReference type="InterPro" id="IPR009057">
    <property type="entry name" value="Homeodomain-like_sf"/>
</dbReference>
<dbReference type="Gene3D" id="1.10.10.60">
    <property type="entry name" value="Homeodomain-like"/>
    <property type="match status" value="2"/>
</dbReference>
<dbReference type="PROSITE" id="PS01124">
    <property type="entry name" value="HTH_ARAC_FAMILY_2"/>
    <property type="match status" value="1"/>
</dbReference>
<keyword evidence="1" id="KW-0805">Transcription regulation</keyword>
<evidence type="ECO:0000313" key="6">
    <source>
        <dbReference type="Proteomes" id="UP000549052"/>
    </source>
</evidence>
<evidence type="ECO:0000256" key="1">
    <source>
        <dbReference type="ARBA" id="ARBA00023015"/>
    </source>
</evidence>
<dbReference type="PANTHER" id="PTHR46796">
    <property type="entry name" value="HTH-TYPE TRANSCRIPTIONAL ACTIVATOR RHAS-RELATED"/>
    <property type="match status" value="1"/>
</dbReference>
<dbReference type="EMBL" id="JACGXN010000014">
    <property type="protein sequence ID" value="MBA8881483.1"/>
    <property type="molecule type" value="Genomic_DNA"/>
</dbReference>